<evidence type="ECO:0000313" key="13">
    <source>
        <dbReference type="Proteomes" id="UP000010301"/>
    </source>
</evidence>
<keyword evidence="9" id="KW-0479">Metal-binding</keyword>
<dbReference type="RefSeq" id="WP_006546435.1">
    <property type="nucleotide sequence ID" value="NZ_DS999543.1"/>
</dbReference>
<keyword evidence="9" id="KW-0862">Zinc</keyword>
<dbReference type="SUPFAM" id="SSF51445">
    <property type="entry name" value="(Trans)glycosidases"/>
    <property type="match status" value="1"/>
</dbReference>
<evidence type="ECO:0000256" key="7">
    <source>
        <dbReference type="PIRSR" id="PIRSR001084-1"/>
    </source>
</evidence>
<dbReference type="HOGENOM" id="CLU_012430_1_1_11"/>
<keyword evidence="4 6" id="KW-0378">Hydrolase</keyword>
<dbReference type="Proteomes" id="UP000010301">
    <property type="component" value="Unassembled WGS sequence"/>
</dbReference>
<feature type="binding site" evidence="8">
    <location>
        <position position="148"/>
    </location>
    <ligand>
        <name>substrate</name>
    </ligand>
</feature>
<gene>
    <name evidence="12" type="ORF">HMPREF0044_0663</name>
</gene>
<dbReference type="eggNOG" id="COG1874">
    <property type="taxonomic scope" value="Bacteria"/>
</dbReference>
<dbReference type="AlphaFoldDB" id="C0W0S0"/>
<dbReference type="SUPFAM" id="SSF52317">
    <property type="entry name" value="Class I glutamine amidotransferase-like"/>
    <property type="match status" value="1"/>
</dbReference>
<dbReference type="Pfam" id="PF08532">
    <property type="entry name" value="Glyco_hydro_42M"/>
    <property type="match status" value="1"/>
</dbReference>
<evidence type="ECO:0000256" key="8">
    <source>
        <dbReference type="PIRSR" id="PIRSR001084-2"/>
    </source>
</evidence>
<keyword evidence="5 6" id="KW-0326">Glycosidase</keyword>
<comment type="catalytic activity">
    <reaction evidence="1 6">
        <text>Hydrolysis of terminal non-reducing beta-D-galactose residues in beta-D-galactosides.</text>
        <dbReference type="EC" id="3.2.1.23"/>
    </reaction>
</comment>
<evidence type="ECO:0000256" key="6">
    <source>
        <dbReference type="PIRNR" id="PIRNR001084"/>
    </source>
</evidence>
<dbReference type="OrthoDB" id="9800974at2"/>
<dbReference type="InterPro" id="IPR013529">
    <property type="entry name" value="Glyco_hydro_42_N"/>
</dbReference>
<dbReference type="GO" id="GO:0004565">
    <property type="term" value="F:beta-galactosidase activity"/>
    <property type="evidence" value="ECO:0007669"/>
    <property type="project" value="UniProtKB-EC"/>
</dbReference>
<dbReference type="InterPro" id="IPR029062">
    <property type="entry name" value="Class_I_gatase-like"/>
</dbReference>
<dbReference type="Gene3D" id="3.40.50.880">
    <property type="match status" value="1"/>
</dbReference>
<feature type="binding site" evidence="9">
    <location>
        <position position="162"/>
    </location>
    <ligand>
        <name>Zn(2+)</name>
        <dbReference type="ChEBI" id="CHEBI:29105"/>
    </ligand>
</feature>
<dbReference type="InterPro" id="IPR017853">
    <property type="entry name" value="GH"/>
</dbReference>
<evidence type="ECO:0000259" key="10">
    <source>
        <dbReference type="Pfam" id="PF02449"/>
    </source>
</evidence>
<keyword evidence="13" id="KW-1185">Reference proteome</keyword>
<feature type="binding site" evidence="9">
    <location>
        <position position="159"/>
    </location>
    <ligand>
        <name>Zn(2+)</name>
        <dbReference type="ChEBI" id="CHEBI:29105"/>
    </ligand>
</feature>
<dbReference type="PANTHER" id="PTHR36447:SF1">
    <property type="entry name" value="BETA-GALACTOSIDASE GANA"/>
    <property type="match status" value="1"/>
</dbReference>
<organism evidence="12 13">
    <name type="scientific">Gleimia coleocanis DSM 15436</name>
    <dbReference type="NCBI Taxonomy" id="525245"/>
    <lineage>
        <taxon>Bacteria</taxon>
        <taxon>Bacillati</taxon>
        <taxon>Actinomycetota</taxon>
        <taxon>Actinomycetes</taxon>
        <taxon>Actinomycetales</taxon>
        <taxon>Actinomycetaceae</taxon>
        <taxon>Gleimia</taxon>
    </lineage>
</organism>
<dbReference type="PANTHER" id="PTHR36447">
    <property type="entry name" value="BETA-GALACTOSIDASE GANA"/>
    <property type="match status" value="1"/>
</dbReference>
<evidence type="ECO:0000313" key="12">
    <source>
        <dbReference type="EMBL" id="EEH63644.1"/>
    </source>
</evidence>
<dbReference type="Gene3D" id="3.20.20.80">
    <property type="entry name" value="Glycosidases"/>
    <property type="match status" value="1"/>
</dbReference>
<feature type="binding site" evidence="9">
    <location>
        <position position="114"/>
    </location>
    <ligand>
        <name>Zn(2+)</name>
        <dbReference type="ChEBI" id="CHEBI:29105"/>
    </ligand>
</feature>
<sequence length="721" mass="80359">MVWKTPGQLAYGGDWNPEQWSPETLNEDFQLMHETNVNLVSLGIFSWAKLEPKEGEYDFTWMKEILDRCHAEGIHVDLATPTAAPPAWLLAYENTAATDKNGIKMSFGSRQEYCPTSEKYRTKAAEIATRLGTEFGDHPAVVMWHVNNEYGCHTLRCYCDNCATGFRAWLKEKYGTIEAVNQAWVTAFWSNTFQDFSEVNPPRKTATYTNPAHELDYWRYCDDQQLENFKTEANILRRLSPGRPVTTNFMGEFANLNYGKWAEHIDVISDDDYPDPANPVSAHQVVFNAAMMRGYAKGQPFLLMEQVAGAVQWRPENTQKRPGQYQLWSLSRVAHGANGILQFQWRQSPGGAETFHNGMVNHAGKFSKWWPEVCETGRALQRLEPVAEQLVSSEAVVLIDSDSARARHLAIGPREVEANFQGARLWHRALWEKGVVADVLSVRSLLRGDNKLDSYKLIVVPDIFIDYPELAKQLDSAAAGGAQVIVTKETGVTDENLKAILGGYLGSLKKLLGVQVTDHHLSAYKTKFAQPDPRVSRITSAIGTPGAEEYYTLDTEFAPLQRALQKIALPTPQMRGHQWGENVIATQPATQVTLSTWLNDEVEVIAQFSGHNGSDLAGWPAITRRRHEQGAGWYVATDLDEVGKAAFLEVVCAYARISTDAEQLPAGVEKAQRGNVCFYLNHSDKAVQLAGVSGFELLTQSEATGHVMLPPRTGIAVQVAN</sequence>
<name>C0W0S0_9ACTO</name>
<feature type="binding site" evidence="8">
    <location>
        <position position="110"/>
    </location>
    <ligand>
        <name>substrate</name>
    </ligand>
</feature>
<comment type="similarity">
    <text evidence="2 6">Belongs to the glycosyl hydrolase 42 family.</text>
</comment>
<dbReference type="GO" id="GO:0046872">
    <property type="term" value="F:metal ion binding"/>
    <property type="evidence" value="ECO:0007669"/>
    <property type="project" value="UniProtKB-KW"/>
</dbReference>
<evidence type="ECO:0000256" key="4">
    <source>
        <dbReference type="ARBA" id="ARBA00022801"/>
    </source>
</evidence>
<dbReference type="GO" id="GO:0009341">
    <property type="term" value="C:beta-galactosidase complex"/>
    <property type="evidence" value="ECO:0007669"/>
    <property type="project" value="InterPro"/>
</dbReference>
<dbReference type="InterPro" id="IPR013738">
    <property type="entry name" value="Beta_galactosidase_Trimer"/>
</dbReference>
<evidence type="ECO:0000256" key="5">
    <source>
        <dbReference type="ARBA" id="ARBA00023295"/>
    </source>
</evidence>
<feature type="active site" description="Proton donor" evidence="7">
    <location>
        <position position="149"/>
    </location>
</feature>
<dbReference type="InterPro" id="IPR003476">
    <property type="entry name" value="Glyco_hydro_42"/>
</dbReference>
<evidence type="ECO:0000256" key="9">
    <source>
        <dbReference type="PIRSR" id="PIRSR001084-3"/>
    </source>
</evidence>
<feature type="binding site" evidence="8">
    <location>
        <position position="313"/>
    </location>
    <ligand>
        <name>substrate</name>
    </ligand>
</feature>
<accession>C0W0S0</accession>
<evidence type="ECO:0000259" key="11">
    <source>
        <dbReference type="Pfam" id="PF08532"/>
    </source>
</evidence>
<dbReference type="EMBL" id="ACFG01000030">
    <property type="protein sequence ID" value="EEH63644.1"/>
    <property type="molecule type" value="Genomic_DNA"/>
</dbReference>
<dbReference type="PIRSF" id="PIRSF001084">
    <property type="entry name" value="B-galactosidase"/>
    <property type="match status" value="1"/>
</dbReference>
<dbReference type="STRING" id="525245.HMPREF0044_0663"/>
<dbReference type="CDD" id="cd03143">
    <property type="entry name" value="A4_beta-galactosidase_middle_domain"/>
    <property type="match status" value="1"/>
</dbReference>
<feature type="active site" description="Nucleophile" evidence="7">
    <location>
        <position position="305"/>
    </location>
</feature>
<feature type="binding site" evidence="9">
    <location>
        <position position="157"/>
    </location>
    <ligand>
        <name>Zn(2+)</name>
        <dbReference type="ChEBI" id="CHEBI:29105"/>
    </ligand>
</feature>
<protein>
    <recommendedName>
        <fullName evidence="3 6">Beta-galactosidase</fullName>
        <shortName evidence="6">Beta-gal</shortName>
        <ecNumber evidence="3 6">3.2.1.23</ecNumber>
    </recommendedName>
</protein>
<proteinExistence type="inferred from homology"/>
<reference evidence="12 13" key="1">
    <citation type="submission" date="2009-01" db="EMBL/GenBank/DDBJ databases">
        <authorList>
            <person name="Qin X."/>
            <person name="Bachman B."/>
            <person name="Battles P."/>
            <person name="Bell A."/>
            <person name="Bess C."/>
            <person name="Bickham C."/>
            <person name="Chaboub L."/>
            <person name="Chen D."/>
            <person name="Coyle M."/>
            <person name="Deiros D.R."/>
            <person name="Dinh H."/>
            <person name="Forbes L."/>
            <person name="Fowler G."/>
            <person name="Francisco L."/>
            <person name="Fu Q."/>
            <person name="Gubbala S."/>
            <person name="Hale W."/>
            <person name="Han Y."/>
            <person name="Hemphill L."/>
            <person name="Highlander S.K."/>
            <person name="Hirani K."/>
            <person name="Hogues M."/>
            <person name="Jackson L."/>
            <person name="Jakkamsetti A."/>
            <person name="Javaid M."/>
            <person name="Jiang H."/>
            <person name="Korchina V."/>
            <person name="Kovar C."/>
            <person name="Lara F."/>
            <person name="Lee S."/>
            <person name="Mata R."/>
            <person name="Mathew T."/>
            <person name="Moen C."/>
            <person name="Morales K."/>
            <person name="Munidasa M."/>
            <person name="Nazareth L."/>
            <person name="Ngo R."/>
            <person name="Nguyen L."/>
            <person name="Okwuonu G."/>
            <person name="Ongeri F."/>
            <person name="Patil S."/>
            <person name="Petrosino J."/>
            <person name="Pham C."/>
            <person name="Pham P."/>
            <person name="Pu L.-L."/>
            <person name="Puazo M."/>
            <person name="Raj R."/>
            <person name="Reid J."/>
            <person name="Rouhana J."/>
            <person name="Saada N."/>
            <person name="Shang Y."/>
            <person name="Simmons D."/>
            <person name="Thornton R."/>
            <person name="Warren J."/>
            <person name="Weissenberger G."/>
            <person name="Zhang J."/>
            <person name="Zhang L."/>
            <person name="Zhou C."/>
            <person name="Zhu D."/>
            <person name="Muzny D."/>
            <person name="Worley K."/>
            <person name="Gibbs R."/>
        </authorList>
    </citation>
    <scope>NUCLEOTIDE SEQUENCE [LARGE SCALE GENOMIC DNA]</scope>
    <source>
        <strain evidence="12 13">DSM 15436</strain>
    </source>
</reference>
<dbReference type="Pfam" id="PF02449">
    <property type="entry name" value="Glyco_hydro_42"/>
    <property type="match status" value="1"/>
</dbReference>
<evidence type="ECO:0000256" key="1">
    <source>
        <dbReference type="ARBA" id="ARBA00001412"/>
    </source>
</evidence>
<evidence type="ECO:0000256" key="3">
    <source>
        <dbReference type="ARBA" id="ARBA00012756"/>
    </source>
</evidence>
<feature type="domain" description="Beta-galactosidase trimerisation" evidence="11">
    <location>
        <begin position="397"/>
        <end position="520"/>
    </location>
</feature>
<comment type="caution">
    <text evidence="12">The sequence shown here is derived from an EMBL/GenBank/DDBJ whole genome shotgun (WGS) entry which is preliminary data.</text>
</comment>
<evidence type="ECO:0000256" key="2">
    <source>
        <dbReference type="ARBA" id="ARBA00005940"/>
    </source>
</evidence>
<dbReference type="EC" id="3.2.1.23" evidence="3 6"/>
<feature type="domain" description="Glycoside hydrolase family 42 N-terminal" evidence="10">
    <location>
        <begin position="14"/>
        <end position="382"/>
    </location>
</feature>
<dbReference type="GO" id="GO:0005975">
    <property type="term" value="P:carbohydrate metabolic process"/>
    <property type="evidence" value="ECO:0007669"/>
    <property type="project" value="InterPro"/>
</dbReference>